<reference evidence="2" key="1">
    <citation type="submission" date="2020-07" db="EMBL/GenBank/DDBJ databases">
        <authorList>
            <person name="Lin J."/>
        </authorList>
    </citation>
    <scope>NUCLEOTIDE SEQUENCE</scope>
</reference>
<proteinExistence type="predicted"/>
<protein>
    <submittedName>
        <fullName evidence="2">Uncharacterized protein</fullName>
    </submittedName>
</protein>
<feature type="compositionally biased region" description="Basic and acidic residues" evidence="1">
    <location>
        <begin position="150"/>
        <end position="161"/>
    </location>
</feature>
<accession>A0A6V7NY26</accession>
<feature type="compositionally biased region" description="Basic and acidic residues" evidence="1">
    <location>
        <begin position="127"/>
        <end position="140"/>
    </location>
</feature>
<dbReference type="EMBL" id="LR862143">
    <property type="protein sequence ID" value="CAD1823459.1"/>
    <property type="molecule type" value="Genomic_DNA"/>
</dbReference>
<feature type="compositionally biased region" description="Basic and acidic residues" evidence="1">
    <location>
        <begin position="172"/>
        <end position="194"/>
    </location>
</feature>
<gene>
    <name evidence="2" type="ORF">CB5_LOCUS6670</name>
</gene>
<name>A0A6V7NY26_ANACO</name>
<sequence length="194" mass="21155">MWSLAGQSRAARGKERAGVEALYCEHRDVAEDGLVGSADLGAPGCNDVEPVVQCPQRLRPPPPILLLPVPNEHGPGPGLDPLLGFFRGGKAPMPDGSGDEEEGSGATRGVNAKGGLPMKAEAPNTEARSERTRPERELSEMSRNLRQSRLAREAGMEPKRRLEARRRVLRKQQAERSGRRGPEGELKERSRVTR</sequence>
<dbReference type="AlphaFoldDB" id="A0A6V7NY26"/>
<evidence type="ECO:0000313" key="2">
    <source>
        <dbReference type="EMBL" id="CAD1823459.1"/>
    </source>
</evidence>
<evidence type="ECO:0000256" key="1">
    <source>
        <dbReference type="SAM" id="MobiDB-lite"/>
    </source>
</evidence>
<feature type="region of interest" description="Disordered" evidence="1">
    <location>
        <begin position="85"/>
        <end position="194"/>
    </location>
</feature>
<organism evidence="2">
    <name type="scientific">Ananas comosus var. bracteatus</name>
    <name type="common">red pineapple</name>
    <dbReference type="NCBI Taxonomy" id="296719"/>
    <lineage>
        <taxon>Eukaryota</taxon>
        <taxon>Viridiplantae</taxon>
        <taxon>Streptophyta</taxon>
        <taxon>Embryophyta</taxon>
        <taxon>Tracheophyta</taxon>
        <taxon>Spermatophyta</taxon>
        <taxon>Magnoliopsida</taxon>
        <taxon>Liliopsida</taxon>
        <taxon>Poales</taxon>
        <taxon>Bromeliaceae</taxon>
        <taxon>Bromelioideae</taxon>
        <taxon>Ananas</taxon>
    </lineage>
</organism>